<comment type="subcellular location">
    <subcellularLocation>
        <location evidence="1">Cytoplasm</location>
    </subcellularLocation>
</comment>
<dbReference type="Pfam" id="PF20438">
    <property type="entry name" value="SpoIVA_middle"/>
    <property type="match status" value="1"/>
</dbReference>
<dbReference type="RefSeq" id="WP_132087268.1">
    <property type="nucleotide sequence ID" value="NZ_JANKAQ010000005.1"/>
</dbReference>
<evidence type="ECO:0000256" key="1">
    <source>
        <dbReference type="PIRNR" id="PIRNR007466"/>
    </source>
</evidence>
<evidence type="ECO:0000259" key="4">
    <source>
        <dbReference type="Pfam" id="PF20439"/>
    </source>
</evidence>
<dbReference type="NCBIfam" id="TIGR02836">
    <property type="entry name" value="spore_IV_A"/>
    <property type="match status" value="1"/>
</dbReference>
<dbReference type="InterPro" id="IPR046841">
    <property type="entry name" value="SpoIVA_middle"/>
</dbReference>
<evidence type="ECO:0000259" key="2">
    <source>
        <dbReference type="Pfam" id="PF09547"/>
    </source>
</evidence>
<keyword evidence="1" id="KW-0749">Sporulation</keyword>
<name>A0A4R2LQH5_9FIRM</name>
<proteinExistence type="predicted"/>
<dbReference type="Pfam" id="PF20439">
    <property type="entry name" value="SpoIVA_C"/>
    <property type="match status" value="1"/>
</dbReference>
<comment type="function">
    <text evidence="1">ATPase. Has a role at an early stage in the morphogenesis of the spore coat.</text>
</comment>
<evidence type="ECO:0000313" key="6">
    <source>
        <dbReference type="Proteomes" id="UP000295711"/>
    </source>
</evidence>
<organism evidence="5 6">
    <name type="scientific">Frisingicoccus caecimuris</name>
    <dbReference type="NCBI Taxonomy" id="1796636"/>
    <lineage>
        <taxon>Bacteria</taxon>
        <taxon>Bacillati</taxon>
        <taxon>Bacillota</taxon>
        <taxon>Clostridia</taxon>
        <taxon>Lachnospirales</taxon>
        <taxon>Lachnospiraceae</taxon>
        <taxon>Frisingicoccus</taxon>
    </lineage>
</organism>
<dbReference type="Gene3D" id="3.40.50.300">
    <property type="entry name" value="P-loop containing nucleotide triphosphate hydrolases"/>
    <property type="match status" value="1"/>
</dbReference>
<dbReference type="InterPro" id="IPR014201">
    <property type="entry name" value="Spore_IV_A"/>
</dbReference>
<feature type="domain" description="Sporulation stage IV protein A C-terminal" evidence="4">
    <location>
        <begin position="416"/>
        <end position="491"/>
    </location>
</feature>
<dbReference type="GO" id="GO:0005737">
    <property type="term" value="C:cytoplasm"/>
    <property type="evidence" value="ECO:0007669"/>
    <property type="project" value="UniProtKB-SubCell"/>
</dbReference>
<dbReference type="GO" id="GO:0016887">
    <property type="term" value="F:ATP hydrolysis activity"/>
    <property type="evidence" value="ECO:0007669"/>
    <property type="project" value="InterPro"/>
</dbReference>
<reference evidence="5 6" key="1">
    <citation type="submission" date="2019-03" db="EMBL/GenBank/DDBJ databases">
        <title>Genomic Encyclopedia of Type Strains, Phase IV (KMG-IV): sequencing the most valuable type-strain genomes for metagenomic binning, comparative biology and taxonomic classification.</title>
        <authorList>
            <person name="Goeker M."/>
        </authorList>
    </citation>
    <scope>NUCLEOTIDE SEQUENCE [LARGE SCALE GENOMIC DNA]</scope>
    <source>
        <strain evidence="5 6">DSM 28559</strain>
    </source>
</reference>
<comment type="catalytic activity">
    <reaction evidence="1">
        <text>ATP + H2O = ADP + phosphate + H(+)</text>
        <dbReference type="Rhea" id="RHEA:13065"/>
        <dbReference type="ChEBI" id="CHEBI:15377"/>
        <dbReference type="ChEBI" id="CHEBI:15378"/>
        <dbReference type="ChEBI" id="CHEBI:30616"/>
        <dbReference type="ChEBI" id="CHEBI:43474"/>
        <dbReference type="ChEBI" id="CHEBI:456216"/>
    </reaction>
</comment>
<dbReference type="GO" id="GO:0030435">
    <property type="term" value="P:sporulation resulting in formation of a cellular spore"/>
    <property type="evidence" value="ECO:0007669"/>
    <property type="project" value="UniProtKB-KW"/>
</dbReference>
<dbReference type="OrthoDB" id="9761464at2"/>
<feature type="domain" description="Stage IV sporulation protein A ATPase" evidence="2">
    <location>
        <begin position="1"/>
        <end position="237"/>
    </location>
</feature>
<keyword evidence="1" id="KW-0067">ATP-binding</keyword>
<evidence type="ECO:0000259" key="3">
    <source>
        <dbReference type="Pfam" id="PF20438"/>
    </source>
</evidence>
<dbReference type="PIRSF" id="PIRSF007466">
    <property type="entry name" value="SpoIVA"/>
    <property type="match status" value="1"/>
</dbReference>
<dbReference type="InterPro" id="IPR046842">
    <property type="entry name" value="SpoIVA_ATPase"/>
</dbReference>
<protein>
    <recommendedName>
        <fullName evidence="1">Stage IV sporulation protein A</fullName>
        <ecNumber evidence="1">3.6.1.-</ecNumber>
    </recommendedName>
    <alternativeName>
        <fullName evidence="1">Coat morphogenetic protein SpoIVA</fullName>
    </alternativeName>
</protein>
<sequence>MDQFNLYKDIQARTGGEIYLGIVGPVRTGKSTFIKRFMDMMVIPRISDVHSREQAKDELPQSSGGTVIMTSEPKFIPKTAVEIPVDDQVKVKIRCIDCVGFMVEGASGHEENGAERMVMTPWFNEPVPFTRAAEIGTQKVIQEHATIGLVVTTDGSFGDIPRNHYVPAEEKAVGELKKIGKPFLILLNSIKPYSEEAQELRQSLENKYQVQCVALNCDQLRKQDVDMMMQSLLYEFPVADIEFFLPRWLDVLPKTHELKGQIIEMLKELIGNTRSMRDFRKNEELFQQPWLKKYYVEQMDMSSGRIKVHMDLDMKFYYAMLSELIGSEVQGEYEFYRMIKELADKRDEFGKVAQAVAAVKGQGYGMVTPKAEEVTFEEPELIRHGSKYGVNIKAHAPSIHMIQATIETEIAPIVGTQEQAEDLIRYIRANSRESQGEMWNTLIFGKSVGQLVEEGIQTKVARMTDASQTKLQETLQKIINDSNGGVIFVII</sequence>
<dbReference type="SUPFAM" id="SSF52540">
    <property type="entry name" value="P-loop containing nucleoside triphosphate hydrolases"/>
    <property type="match status" value="1"/>
</dbReference>
<dbReference type="InterPro" id="IPR027417">
    <property type="entry name" value="P-loop_NTPase"/>
</dbReference>
<evidence type="ECO:0000313" key="5">
    <source>
        <dbReference type="EMBL" id="TCO86326.1"/>
    </source>
</evidence>
<dbReference type="Proteomes" id="UP000295711">
    <property type="component" value="Unassembled WGS sequence"/>
</dbReference>
<keyword evidence="1" id="KW-0963">Cytoplasm</keyword>
<keyword evidence="1" id="KW-0547">Nucleotide-binding</keyword>
<dbReference type="InterPro" id="IPR046840">
    <property type="entry name" value="SpoIVA_C"/>
</dbReference>
<keyword evidence="1" id="KW-0378">Hydrolase</keyword>
<dbReference type="Pfam" id="PF09547">
    <property type="entry name" value="SpoIVA_ATPase"/>
    <property type="match status" value="1"/>
</dbReference>
<gene>
    <name evidence="5" type="ORF">EV212_101106</name>
</gene>
<dbReference type="GO" id="GO:0005524">
    <property type="term" value="F:ATP binding"/>
    <property type="evidence" value="ECO:0007669"/>
    <property type="project" value="UniProtKB-KW"/>
</dbReference>
<feature type="domain" description="Stage IV sporulation protein A middle" evidence="3">
    <location>
        <begin position="238"/>
        <end position="415"/>
    </location>
</feature>
<dbReference type="EC" id="3.6.1.-" evidence="1"/>
<dbReference type="EMBL" id="SLXA01000001">
    <property type="protein sequence ID" value="TCO86326.1"/>
    <property type="molecule type" value="Genomic_DNA"/>
</dbReference>
<accession>A0A4R2LQH5</accession>
<dbReference type="AlphaFoldDB" id="A0A4R2LQH5"/>
<keyword evidence="6" id="KW-1185">Reference proteome</keyword>
<comment type="caution">
    <text evidence="5">The sequence shown here is derived from an EMBL/GenBank/DDBJ whole genome shotgun (WGS) entry which is preliminary data.</text>
</comment>